<keyword evidence="2" id="KW-0479">Metal-binding</keyword>
<keyword evidence="3" id="KW-0408">Iron</keyword>
<organism evidence="6 7">
    <name type="scientific">Methanobrevibacter arboriphilus JCM 13429 = DSM 1125</name>
    <dbReference type="NCBI Taxonomy" id="1300164"/>
    <lineage>
        <taxon>Archaea</taxon>
        <taxon>Methanobacteriati</taxon>
        <taxon>Methanobacteriota</taxon>
        <taxon>Methanomada group</taxon>
        <taxon>Methanobacteria</taxon>
        <taxon>Methanobacteriales</taxon>
        <taxon>Methanobacteriaceae</taxon>
        <taxon>Methanobrevibacter</taxon>
    </lineage>
</organism>
<dbReference type="NCBIfam" id="TIGR03287">
    <property type="entry name" value="methan_mark_16"/>
    <property type="match status" value="1"/>
</dbReference>
<dbReference type="InterPro" id="IPR002708">
    <property type="entry name" value="HcyBio"/>
</dbReference>
<feature type="domain" description="4Fe-4S ferredoxin-type" evidence="5">
    <location>
        <begin position="348"/>
        <end position="377"/>
    </location>
</feature>
<dbReference type="RefSeq" id="WP_080459324.1">
    <property type="nucleotide sequence ID" value="NZ_JXMW01000001.1"/>
</dbReference>
<keyword evidence="4" id="KW-0411">Iron-sulfur</keyword>
<dbReference type="PANTHER" id="PTHR43687">
    <property type="entry name" value="ADENYLYLSULFATE REDUCTASE, BETA SUBUNIT"/>
    <property type="match status" value="1"/>
</dbReference>
<evidence type="ECO:0000256" key="3">
    <source>
        <dbReference type="ARBA" id="ARBA00023004"/>
    </source>
</evidence>
<evidence type="ECO:0000256" key="1">
    <source>
        <dbReference type="ARBA" id="ARBA00022485"/>
    </source>
</evidence>
<sequence length="420" mass="46515">MKSRTLDEINDKIENRTANVFTAQELKDLIRNENAPKFEDVDVVTCGTCGIMSGTAAVFHLDIFEPGVFKRAKNIYLNGVPGFTGPCPNEWLGSIDTIVYGTSHSKINPDYGGGFLFKDIIEGNEIDVEVESNDGKKFSSNITIENIPRAEMIGTRMAFKNYTAFINPSNNQISSIFNAIPMEGNFKSFSFSGCGDINPLQNDPNMNVIKKGSKVLLNGSEGLVLGNGTRSSINKPNLMLSADMRQMSSDYFGGFKTAEGPEIFDSIALAIPVLNENILTNLMVINKDINLPIADIQGRHLPLSETNYSNVWDGYDERPQFNENKCVNCNNCLVEERCPTFAYSNEKGNKKLDTEKCFGCGMCSYSCIGGAFEMNTGQVSIRIDENNHDIPIACRQSDIRRAKLLTNKLKKMVENGKFKI</sequence>
<keyword evidence="7" id="KW-1185">Reference proteome</keyword>
<dbReference type="Gene3D" id="3.30.70.20">
    <property type="match status" value="1"/>
</dbReference>
<evidence type="ECO:0000256" key="4">
    <source>
        <dbReference type="ARBA" id="ARBA00023014"/>
    </source>
</evidence>
<evidence type="ECO:0000259" key="5">
    <source>
        <dbReference type="PROSITE" id="PS51379"/>
    </source>
</evidence>
<dbReference type="InterPro" id="IPR050572">
    <property type="entry name" value="Fe-S_Ferredoxin"/>
</dbReference>
<evidence type="ECO:0000313" key="7">
    <source>
        <dbReference type="Proteomes" id="UP000191661"/>
    </source>
</evidence>
<dbReference type="AlphaFoldDB" id="A0A1V6N4Q9"/>
<name>A0A1V6N4Q9_METAZ</name>
<reference evidence="6 7" key="1">
    <citation type="submission" date="2014-12" db="EMBL/GenBank/DDBJ databases">
        <title>Genome sequence of Methanobrevibacter arboriphilicus DH1, DSM1125.</title>
        <authorList>
            <person name="Poehlein A."/>
            <person name="Thauer R.K."/>
            <person name="Seedorf H."/>
            <person name="Daniel R."/>
        </authorList>
    </citation>
    <scope>NUCLEOTIDE SEQUENCE [LARGE SCALE GENOMIC DNA]</scope>
    <source>
        <strain evidence="6 7">DH1</strain>
    </source>
</reference>
<keyword evidence="1" id="KW-0004">4Fe-4S</keyword>
<dbReference type="Pfam" id="PF01837">
    <property type="entry name" value="HcyBio"/>
    <property type="match status" value="1"/>
</dbReference>
<dbReference type="SUPFAM" id="SSF54862">
    <property type="entry name" value="4Fe-4S ferredoxins"/>
    <property type="match status" value="1"/>
</dbReference>
<dbReference type="EMBL" id="JXMW01000001">
    <property type="protein sequence ID" value="OQD59690.1"/>
    <property type="molecule type" value="Genomic_DNA"/>
</dbReference>
<dbReference type="GO" id="GO:0046872">
    <property type="term" value="F:metal ion binding"/>
    <property type="evidence" value="ECO:0007669"/>
    <property type="project" value="UniProtKB-KW"/>
</dbReference>
<gene>
    <name evidence="6" type="ORF">MBBAR_1c00860</name>
</gene>
<dbReference type="OrthoDB" id="53379at2157"/>
<accession>A0A1V6N4Q9</accession>
<comment type="caution">
    <text evidence="6">The sequence shown here is derived from an EMBL/GenBank/DDBJ whole genome shotgun (WGS) entry which is preliminary data.</text>
</comment>
<dbReference type="InterPro" id="IPR017896">
    <property type="entry name" value="4Fe4S_Fe-S-bd"/>
</dbReference>
<dbReference type="GO" id="GO:0051539">
    <property type="term" value="F:4 iron, 4 sulfur cluster binding"/>
    <property type="evidence" value="ECO:0007669"/>
    <property type="project" value="UniProtKB-KW"/>
</dbReference>
<dbReference type="PROSITE" id="PS51379">
    <property type="entry name" value="4FE4S_FER_2"/>
    <property type="match status" value="2"/>
</dbReference>
<evidence type="ECO:0000313" key="6">
    <source>
        <dbReference type="EMBL" id="OQD59690.1"/>
    </source>
</evidence>
<dbReference type="PANTHER" id="PTHR43687:SF3">
    <property type="entry name" value="4FE-4S FERREDOXIN-TYPE DOMAIN-CONTAINING PROTEIN"/>
    <property type="match status" value="1"/>
</dbReference>
<evidence type="ECO:0000256" key="2">
    <source>
        <dbReference type="ARBA" id="ARBA00022723"/>
    </source>
</evidence>
<proteinExistence type="predicted"/>
<feature type="domain" description="4Fe-4S ferredoxin-type" evidence="5">
    <location>
        <begin position="317"/>
        <end position="347"/>
    </location>
</feature>
<dbReference type="Proteomes" id="UP000191661">
    <property type="component" value="Unassembled WGS sequence"/>
</dbReference>
<protein>
    <submittedName>
        <fullName evidence="6">Conserved protein containing a ferredoxin domain</fullName>
    </submittedName>
</protein>
<dbReference type="InterPro" id="IPR017677">
    <property type="entry name" value="Methan_mark_16"/>
</dbReference>